<dbReference type="Gene3D" id="1.10.510.10">
    <property type="entry name" value="Transferase(Phosphotransferase) domain 1"/>
    <property type="match status" value="1"/>
</dbReference>
<reference evidence="2" key="1">
    <citation type="submission" date="2022-11" db="UniProtKB">
        <authorList>
            <consortium name="WormBaseParasite"/>
        </authorList>
    </citation>
    <scope>IDENTIFICATION</scope>
</reference>
<dbReference type="Proteomes" id="UP000887565">
    <property type="component" value="Unplaced"/>
</dbReference>
<protein>
    <submittedName>
        <fullName evidence="2">Uncharacterized protein</fullName>
    </submittedName>
</protein>
<proteinExistence type="predicted"/>
<evidence type="ECO:0000313" key="1">
    <source>
        <dbReference type="Proteomes" id="UP000887565"/>
    </source>
</evidence>
<dbReference type="AlphaFoldDB" id="A0A915IFH2"/>
<dbReference type="SUPFAM" id="SSF56112">
    <property type="entry name" value="Protein kinase-like (PK-like)"/>
    <property type="match status" value="1"/>
</dbReference>
<sequence>MHRSYNSLGSFVCRPVIDAKLKDLIEKLLNKNPNDRITLFKIKIHPWVNKNGQASLPSEEQNCQLVTVTDDDIRNSVKNVPRLELVTVGDSADLFTKDLLLPPIFKNEFVRWAAWKIGKIDAFSSFSNAPTLSNFQDLEIPNTLILIKAMGHRRHFCNPFRITIEGTMRLRSKVMKDDKRFFNRCSSMTNEADEHRRRQELFAACSNMKLSNVGEILKVDETQRDFSKTLER</sequence>
<dbReference type="WBParaSite" id="nRc.2.0.1.t11976-RA">
    <property type="protein sequence ID" value="nRc.2.0.1.t11976-RA"/>
    <property type="gene ID" value="nRc.2.0.1.g11976"/>
</dbReference>
<dbReference type="InterPro" id="IPR011009">
    <property type="entry name" value="Kinase-like_dom_sf"/>
</dbReference>
<organism evidence="1 2">
    <name type="scientific">Romanomermis culicivorax</name>
    <name type="common">Nematode worm</name>
    <dbReference type="NCBI Taxonomy" id="13658"/>
    <lineage>
        <taxon>Eukaryota</taxon>
        <taxon>Metazoa</taxon>
        <taxon>Ecdysozoa</taxon>
        <taxon>Nematoda</taxon>
        <taxon>Enoplea</taxon>
        <taxon>Dorylaimia</taxon>
        <taxon>Mermithida</taxon>
        <taxon>Mermithoidea</taxon>
        <taxon>Mermithidae</taxon>
        <taxon>Romanomermis</taxon>
    </lineage>
</organism>
<name>A0A915IFH2_ROMCU</name>
<keyword evidence="1" id="KW-1185">Reference proteome</keyword>
<evidence type="ECO:0000313" key="2">
    <source>
        <dbReference type="WBParaSite" id="nRc.2.0.1.t11976-RA"/>
    </source>
</evidence>
<accession>A0A915IFH2</accession>